<feature type="non-terminal residue" evidence="2">
    <location>
        <position position="1"/>
    </location>
</feature>
<evidence type="ECO:0000313" key="2">
    <source>
        <dbReference type="EMBL" id="PSS22888.1"/>
    </source>
</evidence>
<organism evidence="2 3">
    <name type="scientific">Amorphotheca resinae ATCC 22711</name>
    <dbReference type="NCBI Taxonomy" id="857342"/>
    <lineage>
        <taxon>Eukaryota</taxon>
        <taxon>Fungi</taxon>
        <taxon>Dikarya</taxon>
        <taxon>Ascomycota</taxon>
        <taxon>Pezizomycotina</taxon>
        <taxon>Leotiomycetes</taxon>
        <taxon>Helotiales</taxon>
        <taxon>Amorphothecaceae</taxon>
        <taxon>Amorphotheca</taxon>
    </lineage>
</organism>
<keyword evidence="3" id="KW-1185">Reference proteome</keyword>
<dbReference type="InterPro" id="IPR043502">
    <property type="entry name" value="DNA/RNA_pol_sf"/>
</dbReference>
<dbReference type="InterPro" id="IPR051320">
    <property type="entry name" value="Viral_Replic_Matur_Polypro"/>
</dbReference>
<dbReference type="InterPro" id="IPR043128">
    <property type="entry name" value="Rev_trsase/Diguanyl_cyclase"/>
</dbReference>
<dbReference type="RefSeq" id="XP_024722934.1">
    <property type="nucleotide sequence ID" value="XM_024870027.1"/>
</dbReference>
<accession>A0A2T3B7N7</accession>
<name>A0A2T3B7N7_AMORE</name>
<feature type="domain" description="Reverse transcriptase" evidence="1">
    <location>
        <begin position="1"/>
        <end position="53"/>
    </location>
</feature>
<dbReference type="STRING" id="857342.A0A2T3B7N7"/>
<dbReference type="Proteomes" id="UP000241818">
    <property type="component" value="Unassembled WGS sequence"/>
</dbReference>
<dbReference type="Gene3D" id="3.30.70.270">
    <property type="match status" value="1"/>
</dbReference>
<dbReference type="InParanoid" id="A0A2T3B7N7"/>
<dbReference type="AlphaFoldDB" id="A0A2T3B7N7"/>
<dbReference type="SUPFAM" id="SSF56672">
    <property type="entry name" value="DNA/RNA polymerases"/>
    <property type="match status" value="1"/>
</dbReference>
<dbReference type="GeneID" id="36578108"/>
<protein>
    <recommendedName>
        <fullName evidence="1">Reverse transcriptase domain-containing protein</fullName>
    </recommendedName>
</protein>
<proteinExistence type="predicted"/>
<dbReference type="Pfam" id="PF00078">
    <property type="entry name" value="RVT_1"/>
    <property type="match status" value="1"/>
</dbReference>
<dbReference type="OrthoDB" id="5423428at2759"/>
<dbReference type="PANTHER" id="PTHR33064">
    <property type="entry name" value="POL PROTEIN"/>
    <property type="match status" value="1"/>
</dbReference>
<gene>
    <name evidence="2" type="ORF">M430DRAFT_97354</name>
</gene>
<evidence type="ECO:0000313" key="3">
    <source>
        <dbReference type="Proteomes" id="UP000241818"/>
    </source>
</evidence>
<dbReference type="InterPro" id="IPR000477">
    <property type="entry name" value="RT_dom"/>
</dbReference>
<sequence length="91" mass="10671">CFIDDIVVFSQTADEHVTHLRNVLSLFRDLRITLLLKKSFLAYPSVKLLGYQVDRFRIATTAERVVSIKNLKFPKNLRALEQYLRITGYLR</sequence>
<dbReference type="PANTHER" id="PTHR33064:SF37">
    <property type="entry name" value="RIBONUCLEASE H"/>
    <property type="match status" value="1"/>
</dbReference>
<reference evidence="2 3" key="1">
    <citation type="journal article" date="2018" name="New Phytol.">
        <title>Comparative genomics and transcriptomics depict ericoid mycorrhizal fungi as versatile saprotrophs and plant mutualists.</title>
        <authorList>
            <person name="Martino E."/>
            <person name="Morin E."/>
            <person name="Grelet G.A."/>
            <person name="Kuo A."/>
            <person name="Kohler A."/>
            <person name="Daghino S."/>
            <person name="Barry K.W."/>
            <person name="Cichocki N."/>
            <person name="Clum A."/>
            <person name="Dockter R.B."/>
            <person name="Hainaut M."/>
            <person name="Kuo R.C."/>
            <person name="LaButti K."/>
            <person name="Lindahl B.D."/>
            <person name="Lindquist E.A."/>
            <person name="Lipzen A."/>
            <person name="Khouja H.R."/>
            <person name="Magnuson J."/>
            <person name="Murat C."/>
            <person name="Ohm R.A."/>
            <person name="Singer S.W."/>
            <person name="Spatafora J.W."/>
            <person name="Wang M."/>
            <person name="Veneault-Fourrey C."/>
            <person name="Henrissat B."/>
            <person name="Grigoriev I.V."/>
            <person name="Martin F.M."/>
            <person name="Perotto S."/>
        </authorList>
    </citation>
    <scope>NUCLEOTIDE SEQUENCE [LARGE SCALE GENOMIC DNA]</scope>
    <source>
        <strain evidence="2 3">ATCC 22711</strain>
    </source>
</reference>
<dbReference type="EMBL" id="KZ679008">
    <property type="protein sequence ID" value="PSS22888.1"/>
    <property type="molecule type" value="Genomic_DNA"/>
</dbReference>
<evidence type="ECO:0000259" key="1">
    <source>
        <dbReference type="Pfam" id="PF00078"/>
    </source>
</evidence>